<sequence>AQRRTDKTGTRVTMTELIGEAIDQYRARCESEEEPVGAGETRLYTETRIRALGPRARLWFRLYWLITRPFSGLLRRAMLSGIKARAIAYNALISEQPERSV</sequence>
<dbReference type="EMBL" id="LAZR01016745">
    <property type="protein sequence ID" value="KKM03177.1"/>
    <property type="molecule type" value="Genomic_DNA"/>
</dbReference>
<proteinExistence type="predicted"/>
<dbReference type="AlphaFoldDB" id="A0A0F9HJ31"/>
<evidence type="ECO:0008006" key="2">
    <source>
        <dbReference type="Google" id="ProtNLM"/>
    </source>
</evidence>
<reference evidence="1" key="1">
    <citation type="journal article" date="2015" name="Nature">
        <title>Complex archaea that bridge the gap between prokaryotes and eukaryotes.</title>
        <authorList>
            <person name="Spang A."/>
            <person name="Saw J.H."/>
            <person name="Jorgensen S.L."/>
            <person name="Zaremba-Niedzwiedzka K."/>
            <person name="Martijn J."/>
            <person name="Lind A.E."/>
            <person name="van Eijk R."/>
            <person name="Schleper C."/>
            <person name="Guy L."/>
            <person name="Ettema T.J."/>
        </authorList>
    </citation>
    <scope>NUCLEOTIDE SEQUENCE</scope>
</reference>
<protein>
    <recommendedName>
        <fullName evidence="2">DUF2867 domain-containing protein</fullName>
    </recommendedName>
</protein>
<accession>A0A0F9HJ31</accession>
<comment type="caution">
    <text evidence="1">The sequence shown here is derived from an EMBL/GenBank/DDBJ whole genome shotgun (WGS) entry which is preliminary data.</text>
</comment>
<name>A0A0F9HJ31_9ZZZZ</name>
<evidence type="ECO:0000313" key="1">
    <source>
        <dbReference type="EMBL" id="KKM03177.1"/>
    </source>
</evidence>
<gene>
    <name evidence="1" type="ORF">LCGC14_1777070</name>
</gene>
<organism evidence="1">
    <name type="scientific">marine sediment metagenome</name>
    <dbReference type="NCBI Taxonomy" id="412755"/>
    <lineage>
        <taxon>unclassified sequences</taxon>
        <taxon>metagenomes</taxon>
        <taxon>ecological metagenomes</taxon>
    </lineage>
</organism>
<feature type="non-terminal residue" evidence="1">
    <location>
        <position position="1"/>
    </location>
</feature>